<dbReference type="EMBL" id="CP061172">
    <property type="protein sequence ID" value="QNR65188.1"/>
    <property type="molecule type" value="Genomic_DNA"/>
</dbReference>
<evidence type="ECO:0000313" key="2">
    <source>
        <dbReference type="Proteomes" id="UP000516384"/>
    </source>
</evidence>
<gene>
    <name evidence="1" type="ORF">IAQ67_14825</name>
</gene>
<evidence type="ECO:0000313" key="1">
    <source>
        <dbReference type="EMBL" id="QNR65188.1"/>
    </source>
</evidence>
<dbReference type="AlphaFoldDB" id="A0A7H0Y280"/>
<protein>
    <submittedName>
        <fullName evidence="1">Uncharacterized protein</fullName>
    </submittedName>
</protein>
<sequence>MRYYEIGFYGEGHEKDWTFYIKSETELNNDQVIAKLQNKYMGVDGLQQHHIDNVDCINKITAEEFTSCCSIPV</sequence>
<dbReference type="RefSeq" id="WP_190297097.1">
    <property type="nucleotide sequence ID" value="NZ_CP061172.1"/>
</dbReference>
<reference evidence="1 2" key="1">
    <citation type="submission" date="2020-09" db="EMBL/GenBank/DDBJ databases">
        <title>Characterization of Paenibacillus peoriae strain ZF390 with broad-spectrum antimicrobial activity as a potential biocontrol agent.</title>
        <authorList>
            <person name="Li L."/>
            <person name="Zhao Y."/>
            <person name="Li B."/>
            <person name="Xie X."/>
        </authorList>
    </citation>
    <scope>NUCLEOTIDE SEQUENCE [LARGE SCALE GENOMIC DNA]</scope>
    <source>
        <strain evidence="1 2">ZF390</strain>
    </source>
</reference>
<accession>A0A7H0Y280</accession>
<name>A0A7H0Y280_9BACL</name>
<proteinExistence type="predicted"/>
<dbReference type="Proteomes" id="UP000516384">
    <property type="component" value="Chromosome"/>
</dbReference>
<organism evidence="1 2">
    <name type="scientific">Paenibacillus peoriae</name>
    <dbReference type="NCBI Taxonomy" id="59893"/>
    <lineage>
        <taxon>Bacteria</taxon>
        <taxon>Bacillati</taxon>
        <taxon>Bacillota</taxon>
        <taxon>Bacilli</taxon>
        <taxon>Bacillales</taxon>
        <taxon>Paenibacillaceae</taxon>
        <taxon>Paenibacillus</taxon>
    </lineage>
</organism>